<sequence>MSVIKERDRREAKGSEFIGLCNHHNEEISLVCLEECQPICVWCHTNGEHKNHECRQSKRSSWNLRTAYGSIRDSAQEADDLLQS</sequence>
<reference evidence="4" key="1">
    <citation type="submission" date="2014-11" db="EMBL/GenBank/DDBJ databases">
        <authorList>
            <person name="Amaro Gonzalez C."/>
        </authorList>
    </citation>
    <scope>NUCLEOTIDE SEQUENCE</scope>
</reference>
<evidence type="ECO:0000256" key="1">
    <source>
        <dbReference type="ARBA" id="ARBA00022771"/>
    </source>
</evidence>
<keyword evidence="1" id="KW-0479">Metal-binding</keyword>
<evidence type="ECO:0000313" key="4">
    <source>
        <dbReference type="EMBL" id="JAH32946.1"/>
    </source>
</evidence>
<protein>
    <recommendedName>
        <fullName evidence="3">B box-type domain-containing protein</fullName>
    </recommendedName>
</protein>
<dbReference type="Pfam" id="PF00643">
    <property type="entry name" value="zf-B_box"/>
    <property type="match status" value="1"/>
</dbReference>
<evidence type="ECO:0000259" key="3">
    <source>
        <dbReference type="Pfam" id="PF00643"/>
    </source>
</evidence>
<organism evidence="4">
    <name type="scientific">Anguilla anguilla</name>
    <name type="common">European freshwater eel</name>
    <name type="synonym">Muraena anguilla</name>
    <dbReference type="NCBI Taxonomy" id="7936"/>
    <lineage>
        <taxon>Eukaryota</taxon>
        <taxon>Metazoa</taxon>
        <taxon>Chordata</taxon>
        <taxon>Craniata</taxon>
        <taxon>Vertebrata</taxon>
        <taxon>Euteleostomi</taxon>
        <taxon>Actinopterygii</taxon>
        <taxon>Neopterygii</taxon>
        <taxon>Teleostei</taxon>
        <taxon>Anguilliformes</taxon>
        <taxon>Anguillidae</taxon>
        <taxon>Anguilla</taxon>
    </lineage>
</organism>
<keyword evidence="1" id="KW-0863">Zinc-finger</keyword>
<dbReference type="InterPro" id="IPR000315">
    <property type="entry name" value="Znf_B-box"/>
</dbReference>
<dbReference type="EMBL" id="GBXM01075631">
    <property type="protein sequence ID" value="JAH32946.1"/>
    <property type="molecule type" value="Transcribed_RNA"/>
</dbReference>
<dbReference type="Gene3D" id="3.30.160.60">
    <property type="entry name" value="Classic Zinc Finger"/>
    <property type="match status" value="1"/>
</dbReference>
<accession>A0A0E9RUV2</accession>
<dbReference type="AlphaFoldDB" id="A0A0E9RUV2"/>
<dbReference type="GO" id="GO:0008270">
    <property type="term" value="F:zinc ion binding"/>
    <property type="evidence" value="ECO:0007669"/>
    <property type="project" value="UniProtKB-KW"/>
</dbReference>
<feature type="domain" description="B box-type" evidence="3">
    <location>
        <begin position="20"/>
        <end position="55"/>
    </location>
</feature>
<name>A0A0E9RUV2_ANGAN</name>
<reference evidence="4" key="2">
    <citation type="journal article" date="2015" name="Fish Shellfish Immunol.">
        <title>Early steps in the European eel (Anguilla anguilla)-Vibrio vulnificus interaction in the gills: Role of the RtxA13 toxin.</title>
        <authorList>
            <person name="Callol A."/>
            <person name="Pajuelo D."/>
            <person name="Ebbesson L."/>
            <person name="Teles M."/>
            <person name="MacKenzie S."/>
            <person name="Amaro C."/>
        </authorList>
    </citation>
    <scope>NUCLEOTIDE SEQUENCE</scope>
</reference>
<keyword evidence="2" id="KW-0862">Zinc</keyword>
<evidence type="ECO:0000256" key="2">
    <source>
        <dbReference type="ARBA" id="ARBA00022833"/>
    </source>
</evidence>
<dbReference type="SUPFAM" id="SSF57845">
    <property type="entry name" value="B-box zinc-binding domain"/>
    <property type="match status" value="1"/>
</dbReference>
<proteinExistence type="predicted"/>